<name>A0A7K2IZW2_9ACTN</name>
<dbReference type="AlphaFoldDB" id="A0A7K2IZW2"/>
<evidence type="ECO:0000313" key="1">
    <source>
        <dbReference type="EMBL" id="MYR35463.1"/>
    </source>
</evidence>
<dbReference type="EMBL" id="WWHY01000001">
    <property type="protein sequence ID" value="MYR35463.1"/>
    <property type="molecule type" value="Genomic_DNA"/>
</dbReference>
<proteinExistence type="predicted"/>
<dbReference type="Proteomes" id="UP000467124">
    <property type="component" value="Unassembled WGS sequence"/>
</dbReference>
<gene>
    <name evidence="1" type="ORF">GTW20_25170</name>
</gene>
<accession>A0A7K2IZW2</accession>
<comment type="caution">
    <text evidence="1">The sequence shown here is derived from an EMBL/GenBank/DDBJ whole genome shotgun (WGS) entry which is preliminary data.</text>
</comment>
<dbReference type="RefSeq" id="WP_161112088.1">
    <property type="nucleotide sequence ID" value="NZ_WWHY01000001.1"/>
</dbReference>
<evidence type="ECO:0000313" key="2">
    <source>
        <dbReference type="Proteomes" id="UP000467124"/>
    </source>
</evidence>
<organism evidence="1 2">
    <name type="scientific">Nocardiopsis alba</name>
    <dbReference type="NCBI Taxonomy" id="53437"/>
    <lineage>
        <taxon>Bacteria</taxon>
        <taxon>Bacillati</taxon>
        <taxon>Actinomycetota</taxon>
        <taxon>Actinomycetes</taxon>
        <taxon>Streptosporangiales</taxon>
        <taxon>Nocardiopsidaceae</taxon>
        <taxon>Nocardiopsis</taxon>
    </lineage>
</organism>
<protein>
    <submittedName>
        <fullName evidence="1">Uncharacterized protein</fullName>
    </submittedName>
</protein>
<sequence length="53" mass="6304">MSEEHGSHGKSDHGKNRKGRWWLMPLDILLRLLTRTLVDRTLEEMMKTDEEEP</sequence>
<reference evidence="1 2" key="1">
    <citation type="journal article" date="2019" name="Nat. Commun.">
        <title>The antimicrobial potential of Streptomyces from insect microbiomes.</title>
        <authorList>
            <person name="Chevrette M.G."/>
            <person name="Carlson C.M."/>
            <person name="Ortega H.E."/>
            <person name="Thomas C."/>
            <person name="Ananiev G.E."/>
            <person name="Barns K.J."/>
            <person name="Book A.J."/>
            <person name="Cagnazzo J."/>
            <person name="Carlos C."/>
            <person name="Flanigan W."/>
            <person name="Grubbs K.J."/>
            <person name="Horn H.A."/>
            <person name="Hoffmann F.M."/>
            <person name="Klassen J.L."/>
            <person name="Knack J.J."/>
            <person name="Lewin G.R."/>
            <person name="McDonald B.R."/>
            <person name="Muller L."/>
            <person name="Melo W.G.P."/>
            <person name="Pinto-Tomas A.A."/>
            <person name="Schmitz A."/>
            <person name="Wendt-Pienkowski E."/>
            <person name="Wildman S."/>
            <person name="Zhao M."/>
            <person name="Zhang F."/>
            <person name="Bugni T.S."/>
            <person name="Andes D.R."/>
            <person name="Pupo M.T."/>
            <person name="Currie C.R."/>
        </authorList>
    </citation>
    <scope>NUCLEOTIDE SEQUENCE [LARGE SCALE GENOMIC DNA]</scope>
    <source>
        <strain evidence="1 2">SID5840</strain>
    </source>
</reference>